<dbReference type="InterPro" id="IPR002575">
    <property type="entry name" value="Aminoglycoside_PTrfase"/>
</dbReference>
<sequence>MSAGELDRAAEVLRRCGDSGVRDVRLMHGGNCTVYIGSELVLRVGRSWPLDTAQELSCWRVARSHGVPAPEEAGSGVLADGRPYLVYRHVAGVPVESRSGLAAAGETLASLHTVSGHRFPQEAHNLPRRRARYDTALRGGRAVGIPEGSWADALLRQAAEDWRTSREVAGHGDFRSPNLVSRGGRVALVLDWTDARAASPESDLGQLAPDQLDHLLPGYRAHARRQPDLDLVAGHLLARHVALEVGGVFPTGTSARIADVVKERLRRGRWGRG</sequence>
<evidence type="ECO:0000259" key="1">
    <source>
        <dbReference type="Pfam" id="PF01636"/>
    </source>
</evidence>
<dbReference type="EMBL" id="CP163432">
    <property type="protein sequence ID" value="XDQ11609.1"/>
    <property type="molecule type" value="Genomic_DNA"/>
</dbReference>
<reference evidence="2" key="1">
    <citation type="submission" date="2024-07" db="EMBL/GenBank/DDBJ databases">
        <authorList>
            <person name="Yu S.T."/>
        </authorList>
    </citation>
    <scope>NUCLEOTIDE SEQUENCE</scope>
    <source>
        <strain evidence="2">R11</strain>
    </source>
</reference>
<feature type="domain" description="Aminoglycoside phosphotransferase" evidence="1">
    <location>
        <begin position="34"/>
        <end position="222"/>
    </location>
</feature>
<dbReference type="Gene3D" id="3.90.1200.10">
    <property type="match status" value="1"/>
</dbReference>
<gene>
    <name evidence="2" type="ORF">AB5J55_19020</name>
</gene>
<dbReference type="Pfam" id="PF01636">
    <property type="entry name" value="APH"/>
    <property type="match status" value="1"/>
</dbReference>
<accession>A0AB39N098</accession>
<name>A0AB39N098_9ACTN</name>
<organism evidence="2">
    <name type="scientific">Streptomyces sp. R11</name>
    <dbReference type="NCBI Taxonomy" id="3238625"/>
    <lineage>
        <taxon>Bacteria</taxon>
        <taxon>Bacillati</taxon>
        <taxon>Actinomycetota</taxon>
        <taxon>Actinomycetes</taxon>
        <taxon>Kitasatosporales</taxon>
        <taxon>Streptomycetaceae</taxon>
        <taxon>Streptomyces</taxon>
    </lineage>
</organism>
<dbReference type="RefSeq" id="WP_369271840.1">
    <property type="nucleotide sequence ID" value="NZ_CP163432.1"/>
</dbReference>
<dbReference type="InterPro" id="IPR011009">
    <property type="entry name" value="Kinase-like_dom_sf"/>
</dbReference>
<dbReference type="AlphaFoldDB" id="A0AB39N098"/>
<evidence type="ECO:0000313" key="2">
    <source>
        <dbReference type="EMBL" id="XDQ11609.1"/>
    </source>
</evidence>
<dbReference type="SUPFAM" id="SSF56112">
    <property type="entry name" value="Protein kinase-like (PK-like)"/>
    <property type="match status" value="1"/>
</dbReference>
<proteinExistence type="predicted"/>
<protein>
    <submittedName>
        <fullName evidence="2">Phosphotransferase enzyme family protein</fullName>
    </submittedName>
</protein>